<keyword evidence="3 6" id="KW-0812">Transmembrane</keyword>
<evidence type="ECO:0000256" key="4">
    <source>
        <dbReference type="ARBA" id="ARBA00022989"/>
    </source>
</evidence>
<comment type="subcellular location">
    <subcellularLocation>
        <location evidence="1">Membrane</location>
        <topology evidence="1">Multi-pass membrane protein</topology>
    </subcellularLocation>
</comment>
<evidence type="ECO:0000259" key="7">
    <source>
        <dbReference type="Pfam" id="PF00892"/>
    </source>
</evidence>
<dbReference type="InterPro" id="IPR050638">
    <property type="entry name" value="AA-Vitamin_Transporters"/>
</dbReference>
<feature type="transmembrane region" description="Helical" evidence="6">
    <location>
        <begin position="270"/>
        <end position="288"/>
    </location>
</feature>
<evidence type="ECO:0000256" key="3">
    <source>
        <dbReference type="ARBA" id="ARBA00022692"/>
    </source>
</evidence>
<feature type="transmembrane region" description="Helical" evidence="6">
    <location>
        <begin position="42"/>
        <end position="63"/>
    </location>
</feature>
<dbReference type="Pfam" id="PF00892">
    <property type="entry name" value="EamA"/>
    <property type="match status" value="2"/>
</dbReference>
<evidence type="ECO:0000313" key="9">
    <source>
        <dbReference type="Proteomes" id="UP001595528"/>
    </source>
</evidence>
<evidence type="ECO:0000256" key="2">
    <source>
        <dbReference type="ARBA" id="ARBA00007362"/>
    </source>
</evidence>
<dbReference type="EMBL" id="JBHRTR010000019">
    <property type="protein sequence ID" value="MFC3227093.1"/>
    <property type="molecule type" value="Genomic_DNA"/>
</dbReference>
<accession>A0ABV7KXH2</accession>
<keyword evidence="5 6" id="KW-0472">Membrane</keyword>
<organism evidence="8 9">
    <name type="scientific">Marinibaculum pumilum</name>
    <dbReference type="NCBI Taxonomy" id="1766165"/>
    <lineage>
        <taxon>Bacteria</taxon>
        <taxon>Pseudomonadati</taxon>
        <taxon>Pseudomonadota</taxon>
        <taxon>Alphaproteobacteria</taxon>
        <taxon>Rhodospirillales</taxon>
        <taxon>Rhodospirillaceae</taxon>
        <taxon>Marinibaculum</taxon>
    </lineage>
</organism>
<evidence type="ECO:0000256" key="6">
    <source>
        <dbReference type="SAM" id="Phobius"/>
    </source>
</evidence>
<feature type="transmembrane region" description="Helical" evidence="6">
    <location>
        <begin position="15"/>
        <end position="36"/>
    </location>
</feature>
<feature type="transmembrane region" description="Helical" evidence="6">
    <location>
        <begin position="152"/>
        <end position="169"/>
    </location>
</feature>
<keyword evidence="4 6" id="KW-1133">Transmembrane helix</keyword>
<feature type="domain" description="EamA" evidence="7">
    <location>
        <begin position="17"/>
        <end position="140"/>
    </location>
</feature>
<sequence length="298" mass="31627">MASWWRGAGMAPQDLALAVLINAVWGLTFIAAKVALNSFPALLATGLRFALVLLILVPFLRVVPGQMRTVMGIAVFAGGLHFALVFTGFDLATSISAMAVVAQLALPFATLIAVFFFGERIRWRRSLGIALAFAGVVVISFDPTVFEQVEAVVLVGLGALCMAIAQNLMRLTKGVSPMNMQAWIAVFSAPVLLALTWPMESGQVAAVAGADSLAWGALAFVAIGSSVIAHSGMFYLMNRYPVTLVAPLLVLAPIFGVLFAVWLLDEVLTWRIVIGASVTLAGVFIVAVREPARAAERL</sequence>
<dbReference type="PANTHER" id="PTHR32322">
    <property type="entry name" value="INNER MEMBRANE TRANSPORTER"/>
    <property type="match status" value="1"/>
</dbReference>
<feature type="transmembrane region" description="Helical" evidence="6">
    <location>
        <begin position="95"/>
        <end position="117"/>
    </location>
</feature>
<comment type="similarity">
    <text evidence="2">Belongs to the EamA transporter family.</text>
</comment>
<keyword evidence="9" id="KW-1185">Reference proteome</keyword>
<dbReference type="SUPFAM" id="SSF103481">
    <property type="entry name" value="Multidrug resistance efflux transporter EmrE"/>
    <property type="match status" value="2"/>
</dbReference>
<evidence type="ECO:0000256" key="1">
    <source>
        <dbReference type="ARBA" id="ARBA00004141"/>
    </source>
</evidence>
<feature type="transmembrane region" description="Helical" evidence="6">
    <location>
        <begin position="129"/>
        <end position="146"/>
    </location>
</feature>
<comment type="caution">
    <text evidence="8">The sequence shown here is derived from an EMBL/GenBank/DDBJ whole genome shotgun (WGS) entry which is preliminary data.</text>
</comment>
<dbReference type="InterPro" id="IPR000620">
    <property type="entry name" value="EamA_dom"/>
</dbReference>
<name>A0ABV7KXH2_9PROT</name>
<feature type="transmembrane region" description="Helical" evidence="6">
    <location>
        <begin position="181"/>
        <end position="199"/>
    </location>
</feature>
<dbReference type="PANTHER" id="PTHR32322:SF2">
    <property type="entry name" value="EAMA DOMAIN-CONTAINING PROTEIN"/>
    <property type="match status" value="1"/>
</dbReference>
<feature type="transmembrane region" description="Helical" evidence="6">
    <location>
        <begin position="214"/>
        <end position="237"/>
    </location>
</feature>
<feature type="transmembrane region" description="Helical" evidence="6">
    <location>
        <begin position="244"/>
        <end position="264"/>
    </location>
</feature>
<gene>
    <name evidence="8" type="ORF">ACFOGJ_07630</name>
</gene>
<protein>
    <submittedName>
        <fullName evidence="8">DMT family transporter</fullName>
    </submittedName>
</protein>
<dbReference type="RefSeq" id="WP_379899262.1">
    <property type="nucleotide sequence ID" value="NZ_JBHRTR010000019.1"/>
</dbReference>
<feature type="domain" description="EamA" evidence="7">
    <location>
        <begin position="152"/>
        <end position="287"/>
    </location>
</feature>
<proteinExistence type="inferred from homology"/>
<dbReference type="InterPro" id="IPR037185">
    <property type="entry name" value="EmrE-like"/>
</dbReference>
<reference evidence="9" key="1">
    <citation type="journal article" date="2019" name="Int. J. Syst. Evol. Microbiol.">
        <title>The Global Catalogue of Microorganisms (GCM) 10K type strain sequencing project: providing services to taxonomists for standard genome sequencing and annotation.</title>
        <authorList>
            <consortium name="The Broad Institute Genomics Platform"/>
            <consortium name="The Broad Institute Genome Sequencing Center for Infectious Disease"/>
            <person name="Wu L."/>
            <person name="Ma J."/>
        </authorList>
    </citation>
    <scope>NUCLEOTIDE SEQUENCE [LARGE SCALE GENOMIC DNA]</scope>
    <source>
        <strain evidence="9">KCTC 42964</strain>
    </source>
</reference>
<feature type="transmembrane region" description="Helical" evidence="6">
    <location>
        <begin position="70"/>
        <end position="89"/>
    </location>
</feature>
<dbReference type="Proteomes" id="UP001595528">
    <property type="component" value="Unassembled WGS sequence"/>
</dbReference>
<evidence type="ECO:0000313" key="8">
    <source>
        <dbReference type="EMBL" id="MFC3227093.1"/>
    </source>
</evidence>
<evidence type="ECO:0000256" key="5">
    <source>
        <dbReference type="ARBA" id="ARBA00023136"/>
    </source>
</evidence>